<dbReference type="AlphaFoldDB" id="A0AAE1PCI3"/>
<accession>A0AAE1PCI3</accession>
<dbReference type="Proteomes" id="UP001292094">
    <property type="component" value="Unassembled WGS sequence"/>
</dbReference>
<protein>
    <submittedName>
        <fullName evidence="2">Uncharacterized protein</fullName>
    </submittedName>
</protein>
<evidence type="ECO:0000313" key="3">
    <source>
        <dbReference type="Proteomes" id="UP001292094"/>
    </source>
</evidence>
<gene>
    <name evidence="2" type="ORF">Pmani_023128</name>
</gene>
<comment type="caution">
    <text evidence="2">The sequence shown here is derived from an EMBL/GenBank/DDBJ whole genome shotgun (WGS) entry which is preliminary data.</text>
</comment>
<keyword evidence="3" id="KW-1185">Reference proteome</keyword>
<feature type="compositionally biased region" description="Polar residues" evidence="1">
    <location>
        <begin position="88"/>
        <end position="99"/>
    </location>
</feature>
<feature type="region of interest" description="Disordered" evidence="1">
    <location>
        <begin position="71"/>
        <end position="106"/>
    </location>
</feature>
<feature type="compositionally biased region" description="Basic and acidic residues" evidence="1">
    <location>
        <begin position="71"/>
        <end position="82"/>
    </location>
</feature>
<reference evidence="2" key="1">
    <citation type="submission" date="2023-11" db="EMBL/GenBank/DDBJ databases">
        <title>Genome assemblies of two species of porcelain crab, Petrolisthes cinctipes and Petrolisthes manimaculis (Anomura: Porcellanidae).</title>
        <authorList>
            <person name="Angst P."/>
        </authorList>
    </citation>
    <scope>NUCLEOTIDE SEQUENCE</scope>
    <source>
        <strain evidence="2">PB745_02</strain>
        <tissue evidence="2">Gill</tissue>
    </source>
</reference>
<dbReference type="EMBL" id="JAWZYT010002356">
    <property type="protein sequence ID" value="KAK4304949.1"/>
    <property type="molecule type" value="Genomic_DNA"/>
</dbReference>
<name>A0AAE1PCI3_9EUCA</name>
<organism evidence="2 3">
    <name type="scientific">Petrolisthes manimaculis</name>
    <dbReference type="NCBI Taxonomy" id="1843537"/>
    <lineage>
        <taxon>Eukaryota</taxon>
        <taxon>Metazoa</taxon>
        <taxon>Ecdysozoa</taxon>
        <taxon>Arthropoda</taxon>
        <taxon>Crustacea</taxon>
        <taxon>Multicrustacea</taxon>
        <taxon>Malacostraca</taxon>
        <taxon>Eumalacostraca</taxon>
        <taxon>Eucarida</taxon>
        <taxon>Decapoda</taxon>
        <taxon>Pleocyemata</taxon>
        <taxon>Anomura</taxon>
        <taxon>Galatheoidea</taxon>
        <taxon>Porcellanidae</taxon>
        <taxon>Petrolisthes</taxon>
    </lineage>
</organism>
<proteinExistence type="predicted"/>
<feature type="region of interest" description="Disordered" evidence="1">
    <location>
        <begin position="133"/>
        <end position="155"/>
    </location>
</feature>
<evidence type="ECO:0000313" key="2">
    <source>
        <dbReference type="EMBL" id="KAK4304949.1"/>
    </source>
</evidence>
<feature type="compositionally biased region" description="Polar residues" evidence="1">
    <location>
        <begin position="145"/>
        <end position="155"/>
    </location>
</feature>
<evidence type="ECO:0000256" key="1">
    <source>
        <dbReference type="SAM" id="MobiDB-lite"/>
    </source>
</evidence>
<sequence length="155" mass="18135">MKKLDESDGVNVEKLVMVVKLRYFGDEKNCEGLLMKRMCGIDGVVVTNRKFQEDHKNKKWSHEGMMTKVKEEERNSIKDFKTKRAFTKSPTERNWQNLGTGPRDRERLKPRLIVKFRIPPTVKLVPDEMVDWTPPPSEIPDHTPICTTPQFSYTE</sequence>